<proteinExistence type="predicted"/>
<sequence>MSIEAKDDDPTQPTEVGEPLTLLGQTPFASLFMPTARASEPLELEYYRNRSLTYGVGYSEKLDLHTNNGGQWVWRRIAFSMKGPQIHADFPAETLHSNDLNAGYTRPFWNILGSSADAAPARQATEDLLFSGEGGKDWHNRLYARVDTSRVSLHMDRTRHIRGGNADAHRHTFKDWIPIGKNILYDEEEAGEEKTFNVYSVNSKIGFGDLYIYDYFECNTLDDSYRMNLECQGVYYWRER</sequence>
<name>A0A894JMI2_9VIRU</name>
<protein>
    <submittedName>
        <fullName evidence="1">Capsid</fullName>
    </submittedName>
</protein>
<accession>A0A894JMI2</accession>
<dbReference type="EMBL" id="MT135254">
    <property type="protein sequence ID" value="QRV61608.1"/>
    <property type="molecule type" value="Genomic_DNA"/>
</dbReference>
<organism evidence="1">
    <name type="scientific">Genomoviridae sp</name>
    <dbReference type="NCBI Taxonomy" id="2202565"/>
    <lineage>
        <taxon>Viruses</taxon>
        <taxon>Monodnaviria</taxon>
        <taxon>Shotokuvirae</taxon>
        <taxon>Cressdnaviricota</taxon>
        <taxon>Repensiviricetes</taxon>
        <taxon>Geplafuvirales</taxon>
        <taxon>Genomoviridae</taxon>
    </lineage>
</organism>
<evidence type="ECO:0000313" key="1">
    <source>
        <dbReference type="EMBL" id="QRV61608.1"/>
    </source>
</evidence>
<reference evidence="1" key="1">
    <citation type="submission" date="2020-02" db="EMBL/GenBank/DDBJ databases">
        <title>A reference catalog of swine virome.</title>
        <authorList>
            <person name="He B."/>
            <person name="Tu C."/>
        </authorList>
    </citation>
    <scope>NUCLEOTIDE SEQUENCE</scope>
    <source>
        <strain evidence="1">VIRES_GX05_2265098</strain>
    </source>
</reference>